<keyword evidence="2" id="KW-0732">Signal</keyword>
<evidence type="ECO:0000256" key="1">
    <source>
        <dbReference type="SAM" id="MobiDB-lite"/>
    </source>
</evidence>
<dbReference type="PROSITE" id="PS51352">
    <property type="entry name" value="THIOREDOXIN_2"/>
    <property type="match status" value="1"/>
</dbReference>
<dbReference type="Gene3D" id="3.40.30.10">
    <property type="entry name" value="Glutaredoxin"/>
    <property type="match status" value="1"/>
</dbReference>
<organism evidence="4">
    <name type="scientific">Calyptrophora lyra</name>
    <dbReference type="NCBI Taxonomy" id="2864141"/>
    <lineage>
        <taxon>Eukaryota</taxon>
        <taxon>Metazoa</taxon>
        <taxon>Cnidaria</taxon>
        <taxon>Anthozoa</taxon>
        <taxon>Octocorallia</taxon>
        <taxon>Scleralcyonacea</taxon>
        <taxon>Primnoidae</taxon>
        <taxon>Calyptrophora</taxon>
    </lineage>
</organism>
<dbReference type="EMBL" id="MZ484419">
    <property type="protein sequence ID" value="UXX21453.1"/>
    <property type="molecule type" value="mRNA"/>
</dbReference>
<feature type="region of interest" description="Disordered" evidence="1">
    <location>
        <begin position="145"/>
        <end position="173"/>
    </location>
</feature>
<dbReference type="CDD" id="cd02961">
    <property type="entry name" value="PDI_a_family"/>
    <property type="match status" value="1"/>
</dbReference>
<name>A0A977TN72_9CNID</name>
<evidence type="ECO:0000313" key="4">
    <source>
        <dbReference type="EMBL" id="UXX21453.1"/>
    </source>
</evidence>
<dbReference type="PRINTS" id="PR00421">
    <property type="entry name" value="THIOREDOXIN"/>
</dbReference>
<dbReference type="Pfam" id="PF00085">
    <property type="entry name" value="Thioredoxin"/>
    <property type="match status" value="1"/>
</dbReference>
<dbReference type="SUPFAM" id="SSF52833">
    <property type="entry name" value="Thioredoxin-like"/>
    <property type="match status" value="1"/>
</dbReference>
<evidence type="ECO:0000259" key="3">
    <source>
        <dbReference type="PROSITE" id="PS51352"/>
    </source>
</evidence>
<proteinExistence type="evidence at transcript level"/>
<feature type="signal peptide" evidence="2">
    <location>
        <begin position="1"/>
        <end position="19"/>
    </location>
</feature>
<feature type="domain" description="Thioredoxin" evidence="3">
    <location>
        <begin position="14"/>
        <end position="128"/>
    </location>
</feature>
<dbReference type="GO" id="GO:0006457">
    <property type="term" value="P:protein folding"/>
    <property type="evidence" value="ECO:0007669"/>
    <property type="project" value="TreeGrafter"/>
</dbReference>
<feature type="compositionally biased region" description="Low complexity" evidence="1">
    <location>
        <begin position="145"/>
        <end position="166"/>
    </location>
</feature>
<sequence>MRSLFFTVLSTALFVMVSSDSVFQLTDRDFDEYVRDKEAMLVDFYAPWCSDCKRLDPKYESAASILGAKKKFVLAKVDCYGTGMSTCRKYGVRSYPQVKLFKYGKYEGEYYGAEDAYAIAAFMDGLVSQPEHQVGTPQDMQSYYQPQAQAPQAQAPQAQAPQAQAPVATPNFG</sequence>
<protein>
    <submittedName>
        <fullName evidence="4">Protein disulfide-isomerase ER-60</fullName>
    </submittedName>
</protein>
<dbReference type="InterPro" id="IPR013766">
    <property type="entry name" value="Thioredoxin_domain"/>
</dbReference>
<dbReference type="InterPro" id="IPR051063">
    <property type="entry name" value="PDI"/>
</dbReference>
<dbReference type="PANTHER" id="PTHR45672">
    <property type="entry name" value="PROTEIN DISULFIDE-ISOMERASE C17H9.14C-RELATED"/>
    <property type="match status" value="1"/>
</dbReference>
<evidence type="ECO:0000256" key="2">
    <source>
        <dbReference type="SAM" id="SignalP"/>
    </source>
</evidence>
<dbReference type="GO" id="GO:0005783">
    <property type="term" value="C:endoplasmic reticulum"/>
    <property type="evidence" value="ECO:0007669"/>
    <property type="project" value="TreeGrafter"/>
</dbReference>
<reference evidence="4" key="1">
    <citation type="submission" date="2021-06" db="EMBL/GenBank/DDBJ databases">
        <authorList>
            <person name="Woo S."/>
        </authorList>
    </citation>
    <scope>NUCLEOTIDE SEQUENCE</scope>
    <source>
        <tissue evidence="4">Polyp</tissue>
    </source>
</reference>
<dbReference type="PANTHER" id="PTHR45672:SF11">
    <property type="entry name" value="PROTEIN DISULFIDE-ISOMERASE C17H9.14C"/>
    <property type="match status" value="1"/>
</dbReference>
<dbReference type="InterPro" id="IPR036249">
    <property type="entry name" value="Thioredoxin-like_sf"/>
</dbReference>
<dbReference type="GO" id="GO:0003756">
    <property type="term" value="F:protein disulfide isomerase activity"/>
    <property type="evidence" value="ECO:0007669"/>
    <property type="project" value="TreeGrafter"/>
</dbReference>
<feature type="chain" id="PRO_5037517556" evidence="2">
    <location>
        <begin position="20"/>
        <end position="173"/>
    </location>
</feature>
<accession>A0A977TN72</accession>
<dbReference type="AlphaFoldDB" id="A0A977TN72"/>